<proteinExistence type="predicted"/>
<name>A0A1V3NEZ6_9GAMM</name>
<evidence type="ECO:0000313" key="1">
    <source>
        <dbReference type="EMBL" id="OOG23689.1"/>
    </source>
</evidence>
<protein>
    <recommendedName>
        <fullName evidence="3">Response regulatory domain-containing protein</fullName>
    </recommendedName>
</protein>
<dbReference type="SUPFAM" id="SSF52172">
    <property type="entry name" value="CheY-like"/>
    <property type="match status" value="1"/>
</dbReference>
<organism evidence="1 2">
    <name type="scientific">Thioalkalivibrio denitrificans</name>
    <dbReference type="NCBI Taxonomy" id="108003"/>
    <lineage>
        <taxon>Bacteria</taxon>
        <taxon>Pseudomonadati</taxon>
        <taxon>Pseudomonadota</taxon>
        <taxon>Gammaproteobacteria</taxon>
        <taxon>Chromatiales</taxon>
        <taxon>Ectothiorhodospiraceae</taxon>
        <taxon>Thioalkalivibrio</taxon>
    </lineage>
</organism>
<dbReference type="RefSeq" id="WP_175628280.1">
    <property type="nucleotide sequence ID" value="NZ_MVBK01000059.1"/>
</dbReference>
<dbReference type="Proteomes" id="UP000189462">
    <property type="component" value="Unassembled WGS sequence"/>
</dbReference>
<accession>A0A1V3NEZ6</accession>
<evidence type="ECO:0000313" key="2">
    <source>
        <dbReference type="Proteomes" id="UP000189462"/>
    </source>
</evidence>
<keyword evidence="2" id="KW-1185">Reference proteome</keyword>
<reference evidence="1 2" key="1">
    <citation type="submission" date="2017-02" db="EMBL/GenBank/DDBJ databases">
        <title>Genomic diversity within the haloalkaliphilic genus Thioalkalivibrio.</title>
        <authorList>
            <person name="Ahn A.-C."/>
            <person name="Meier-Kolthoff J."/>
            <person name="Overmars L."/>
            <person name="Richter M."/>
            <person name="Woyke T."/>
            <person name="Sorokin D.Y."/>
            <person name="Muyzer G."/>
        </authorList>
    </citation>
    <scope>NUCLEOTIDE SEQUENCE [LARGE SCALE GENOMIC DNA]</scope>
    <source>
        <strain evidence="1 2">ALJD</strain>
    </source>
</reference>
<dbReference type="EMBL" id="MVBK01000059">
    <property type="protein sequence ID" value="OOG23689.1"/>
    <property type="molecule type" value="Genomic_DNA"/>
</dbReference>
<evidence type="ECO:0008006" key="3">
    <source>
        <dbReference type="Google" id="ProtNLM"/>
    </source>
</evidence>
<dbReference type="AlphaFoldDB" id="A0A1V3NEZ6"/>
<dbReference type="STRING" id="108003.B1C78_10405"/>
<dbReference type="InterPro" id="IPR011006">
    <property type="entry name" value="CheY-like_superfamily"/>
</dbReference>
<gene>
    <name evidence="1" type="ORF">B1C78_10405</name>
</gene>
<comment type="caution">
    <text evidence="1">The sequence shown here is derived from an EMBL/GenBank/DDBJ whole genome shotgun (WGS) entry which is preliminary data.</text>
</comment>
<sequence length="69" mass="7435">MEFVLVVENDEPANVETLLLNRGYQVSSASDARNEPDIVRSSDTIDLLLTDVVMPGGTNGRTGSKPSNE</sequence>
<dbReference type="Gene3D" id="3.40.50.2300">
    <property type="match status" value="1"/>
</dbReference>